<feature type="domain" description="Right handed beta helix" evidence="1">
    <location>
        <begin position="138"/>
        <end position="331"/>
    </location>
</feature>
<keyword evidence="3" id="KW-1185">Reference proteome</keyword>
<dbReference type="SMART" id="SM00710">
    <property type="entry name" value="PbH1"/>
    <property type="match status" value="6"/>
</dbReference>
<dbReference type="InterPro" id="IPR006626">
    <property type="entry name" value="PbH1"/>
</dbReference>
<accession>A0A1M4MWM8</accession>
<evidence type="ECO:0000313" key="2">
    <source>
        <dbReference type="EMBL" id="SCM66075.1"/>
    </source>
</evidence>
<proteinExistence type="predicted"/>
<dbReference type="Proteomes" id="UP000184085">
    <property type="component" value="Unassembled WGS sequence"/>
</dbReference>
<dbReference type="InterPro" id="IPR011050">
    <property type="entry name" value="Pectin_lyase_fold/virulence"/>
</dbReference>
<dbReference type="InterPro" id="IPR039448">
    <property type="entry name" value="Beta_helix"/>
</dbReference>
<dbReference type="SUPFAM" id="SSF51126">
    <property type="entry name" value="Pectin lyase-like"/>
    <property type="match status" value="1"/>
</dbReference>
<dbReference type="InterPro" id="IPR012334">
    <property type="entry name" value="Pectin_lyas_fold"/>
</dbReference>
<name>A0A1M4MWM8_9RHOB</name>
<sequence>MNLWALEISVQDRASLLKALKQAKGGEVLLLAAVDYGELDLWADGPVPPVYAEPVILRAAAASPPIFTRLKLTGARNLAFEGVLFDYIFAAGDAPGQTRPFHIKDSTNIRFTDVIFDGDVASGRGPEDNGYAAGIGLSARHVTRFTLQRSEIRSFYRGLVVGEGTDVLIAENDLHDLRSDGMNFVKATGLRVEGNVIRDFRRSFASRDHADMIQFWSMNADYPTTDVVIRRNFLTVGNGDHTQSIFMRNEAVDTQGGDLSMYYRDIVIEENLILNNHFHGITVGETDGLTIRRNTLIRVPRRSEPGIRGTFANMPGIQVADSSRNVTVRANVASRVPKVQAGWKQVGNAIVQDLEAFEGGYYPRVFANPFAGKPYRPENFKPVSGALLDRSELGAPLSIFRWGE</sequence>
<protein>
    <recommendedName>
        <fullName evidence="1">Right handed beta helix domain-containing protein</fullName>
    </recommendedName>
</protein>
<evidence type="ECO:0000259" key="1">
    <source>
        <dbReference type="Pfam" id="PF13229"/>
    </source>
</evidence>
<dbReference type="Pfam" id="PF13229">
    <property type="entry name" value="Beta_helix"/>
    <property type="match status" value="1"/>
</dbReference>
<dbReference type="AlphaFoldDB" id="A0A1M4MWM8"/>
<evidence type="ECO:0000313" key="3">
    <source>
        <dbReference type="Proteomes" id="UP000184085"/>
    </source>
</evidence>
<dbReference type="Gene3D" id="2.160.20.10">
    <property type="entry name" value="Single-stranded right-handed beta-helix, Pectin lyase-like"/>
    <property type="match status" value="1"/>
</dbReference>
<gene>
    <name evidence="2" type="ORF">KARMA_0247</name>
</gene>
<organism evidence="2 3">
    <name type="scientific">Donghicola eburneus</name>
    <dbReference type="NCBI Taxonomy" id="393278"/>
    <lineage>
        <taxon>Bacteria</taxon>
        <taxon>Pseudomonadati</taxon>
        <taxon>Pseudomonadota</taxon>
        <taxon>Alphaproteobacteria</taxon>
        <taxon>Rhodobacterales</taxon>
        <taxon>Roseobacteraceae</taxon>
        <taxon>Donghicola</taxon>
    </lineage>
</organism>
<reference evidence="3" key="1">
    <citation type="submission" date="2016-09" db="EMBL/GenBank/DDBJ databases">
        <authorList>
            <person name="Wibberg D."/>
        </authorList>
    </citation>
    <scope>NUCLEOTIDE SEQUENCE [LARGE SCALE GENOMIC DNA]</scope>
</reference>
<dbReference type="EMBL" id="FMJB01000014">
    <property type="protein sequence ID" value="SCM66075.1"/>
    <property type="molecule type" value="Genomic_DNA"/>
</dbReference>